<comment type="caution">
    <text evidence="3">The sequence shown here is derived from an EMBL/GenBank/DDBJ whole genome shotgun (WGS) entry which is preliminary data.</text>
</comment>
<dbReference type="PROSITE" id="PS50181">
    <property type="entry name" value="FBOX"/>
    <property type="match status" value="1"/>
</dbReference>
<dbReference type="SUPFAM" id="SSF81383">
    <property type="entry name" value="F-box domain"/>
    <property type="match status" value="1"/>
</dbReference>
<evidence type="ECO:0000259" key="2">
    <source>
        <dbReference type="PROSITE" id="PS50181"/>
    </source>
</evidence>
<dbReference type="AlphaFoldDB" id="A0A8H2XP28"/>
<proteinExistence type="predicted"/>
<dbReference type="Pfam" id="PF00646">
    <property type="entry name" value="F-box"/>
    <property type="match status" value="1"/>
</dbReference>
<sequence length="151" mass="16735">MKTRQQTRLHEESNGAGELSDTTRPPADPEDDELVNLTPNGPPLRKRRVLGTLSKQTKPKVTNKIKGKLSGMFSLPIEVFIEIIRHVALPDLLSLSRSSKFFHQMLMTRSAASLGIWRAAVENVPGLPACPKDLCEPQCVGQVSSNQWTHI</sequence>
<evidence type="ECO:0000313" key="4">
    <source>
        <dbReference type="Proteomes" id="UP000663850"/>
    </source>
</evidence>
<feature type="region of interest" description="Disordered" evidence="1">
    <location>
        <begin position="1"/>
        <end position="49"/>
    </location>
</feature>
<evidence type="ECO:0000256" key="1">
    <source>
        <dbReference type="SAM" id="MobiDB-lite"/>
    </source>
</evidence>
<dbReference type="Proteomes" id="UP000663850">
    <property type="component" value="Unassembled WGS sequence"/>
</dbReference>
<dbReference type="InterPro" id="IPR001810">
    <property type="entry name" value="F-box_dom"/>
</dbReference>
<gene>
    <name evidence="3" type="ORF">RDB_LOCUS19900</name>
</gene>
<feature type="domain" description="F-box" evidence="2">
    <location>
        <begin position="69"/>
        <end position="120"/>
    </location>
</feature>
<accession>A0A8H2XP28</accession>
<protein>
    <recommendedName>
        <fullName evidence="2">F-box domain-containing protein</fullName>
    </recommendedName>
</protein>
<dbReference type="InterPro" id="IPR036047">
    <property type="entry name" value="F-box-like_dom_sf"/>
</dbReference>
<dbReference type="CDD" id="cd09917">
    <property type="entry name" value="F-box_SF"/>
    <property type="match status" value="1"/>
</dbReference>
<reference evidence="3" key="1">
    <citation type="submission" date="2021-01" db="EMBL/GenBank/DDBJ databases">
        <authorList>
            <person name="Kaushik A."/>
        </authorList>
    </citation>
    <scope>NUCLEOTIDE SEQUENCE</scope>
    <source>
        <strain evidence="3">Type strain: AG8-Rh-89/</strain>
    </source>
</reference>
<name>A0A8H2XP28_9AGAM</name>
<dbReference type="EMBL" id="CAJMWZ010001104">
    <property type="protein sequence ID" value="CAE6431618.1"/>
    <property type="molecule type" value="Genomic_DNA"/>
</dbReference>
<organism evidence="3 4">
    <name type="scientific">Rhizoctonia solani</name>
    <dbReference type="NCBI Taxonomy" id="456999"/>
    <lineage>
        <taxon>Eukaryota</taxon>
        <taxon>Fungi</taxon>
        <taxon>Dikarya</taxon>
        <taxon>Basidiomycota</taxon>
        <taxon>Agaricomycotina</taxon>
        <taxon>Agaricomycetes</taxon>
        <taxon>Cantharellales</taxon>
        <taxon>Ceratobasidiaceae</taxon>
        <taxon>Rhizoctonia</taxon>
    </lineage>
</organism>
<evidence type="ECO:0000313" key="3">
    <source>
        <dbReference type="EMBL" id="CAE6431618.1"/>
    </source>
</evidence>